<dbReference type="AlphaFoldDB" id="A0A378Y8J6"/>
<feature type="signal peptide" evidence="2">
    <location>
        <begin position="1"/>
        <end position="24"/>
    </location>
</feature>
<dbReference type="KEGG" id="nod:FOH10_04885"/>
<accession>A0A378Y8J6</accession>
<organism evidence="4 5">
    <name type="scientific">Nocardia otitidiscaviarum</name>
    <dbReference type="NCBI Taxonomy" id="1823"/>
    <lineage>
        <taxon>Bacteria</taxon>
        <taxon>Bacillati</taxon>
        <taxon>Actinomycetota</taxon>
        <taxon>Actinomycetes</taxon>
        <taxon>Mycobacteriales</taxon>
        <taxon>Nocardiaceae</taxon>
        <taxon>Nocardia</taxon>
    </lineage>
</organism>
<evidence type="ECO:0000313" key="4">
    <source>
        <dbReference type="EMBL" id="SUA72707.1"/>
    </source>
</evidence>
<dbReference type="EMBL" id="CP041695">
    <property type="protein sequence ID" value="QDP78172.1"/>
    <property type="molecule type" value="Genomic_DNA"/>
</dbReference>
<name>A0A378Y8J6_9NOCA</name>
<dbReference type="GeneID" id="80331726"/>
<gene>
    <name evidence="3" type="ORF">FOH10_04885</name>
    <name evidence="4" type="ORF">NCTC1934_00136</name>
</gene>
<dbReference type="Proteomes" id="UP000317039">
    <property type="component" value="Chromosome"/>
</dbReference>
<dbReference type="STRING" id="1406858.GCA_000710895_01808"/>
<keyword evidence="2" id="KW-0732">Signal</keyword>
<proteinExistence type="predicted"/>
<evidence type="ECO:0000313" key="6">
    <source>
        <dbReference type="Proteomes" id="UP000317039"/>
    </source>
</evidence>
<sequence>MKRLVATAGAVAALTLAVVPAASATIPLEPYQPIQTPAEAGAIGTEFGSSGSASEVGSNSALPTPGGGDTDVDVGIDTNSAGFDLIPD</sequence>
<feature type="compositionally biased region" description="Low complexity" evidence="1">
    <location>
        <begin position="48"/>
        <end position="60"/>
    </location>
</feature>
<protein>
    <submittedName>
        <fullName evidence="4">Uncharacterized protein</fullName>
    </submittedName>
</protein>
<evidence type="ECO:0000256" key="2">
    <source>
        <dbReference type="SAM" id="SignalP"/>
    </source>
</evidence>
<feature type="chain" id="PRO_5036071371" evidence="2">
    <location>
        <begin position="25"/>
        <end position="88"/>
    </location>
</feature>
<keyword evidence="5" id="KW-1185">Reference proteome</keyword>
<reference evidence="3 6" key="2">
    <citation type="submission" date="2019-07" db="EMBL/GenBank/DDBJ databases">
        <title>Complete Genome Sequence and Methylome Analysis of Nocardia otitidis-caviarum NEB252.</title>
        <authorList>
            <person name="Fomenkov A."/>
            <person name="Anton B.P."/>
            <person name="Vincze T."/>
            <person name="Roberts R.J."/>
        </authorList>
    </citation>
    <scope>NUCLEOTIDE SEQUENCE [LARGE SCALE GENOMIC DNA]</scope>
    <source>
        <strain evidence="3 6">NEB252</strain>
    </source>
</reference>
<dbReference type="Proteomes" id="UP000255467">
    <property type="component" value="Unassembled WGS sequence"/>
</dbReference>
<evidence type="ECO:0000256" key="1">
    <source>
        <dbReference type="SAM" id="MobiDB-lite"/>
    </source>
</evidence>
<feature type="region of interest" description="Disordered" evidence="1">
    <location>
        <begin position="37"/>
        <end position="88"/>
    </location>
</feature>
<dbReference type="RefSeq" id="WP_039809550.1">
    <property type="nucleotide sequence ID" value="NZ_CP041695.1"/>
</dbReference>
<reference evidence="4 5" key="1">
    <citation type="submission" date="2018-06" db="EMBL/GenBank/DDBJ databases">
        <authorList>
            <consortium name="Pathogen Informatics"/>
            <person name="Doyle S."/>
        </authorList>
    </citation>
    <scope>NUCLEOTIDE SEQUENCE [LARGE SCALE GENOMIC DNA]</scope>
    <source>
        <strain evidence="4 5">NCTC1934</strain>
    </source>
</reference>
<dbReference type="EMBL" id="UGRY01000002">
    <property type="protein sequence ID" value="SUA72707.1"/>
    <property type="molecule type" value="Genomic_DNA"/>
</dbReference>
<evidence type="ECO:0000313" key="3">
    <source>
        <dbReference type="EMBL" id="QDP78172.1"/>
    </source>
</evidence>
<evidence type="ECO:0000313" key="5">
    <source>
        <dbReference type="Proteomes" id="UP000255467"/>
    </source>
</evidence>